<dbReference type="Pfam" id="PF00924">
    <property type="entry name" value="MS_channel_2nd"/>
    <property type="match status" value="1"/>
</dbReference>
<dbReference type="SUPFAM" id="SSF82689">
    <property type="entry name" value="Mechanosensitive channel protein MscS (YggB), C-terminal domain"/>
    <property type="match status" value="1"/>
</dbReference>
<evidence type="ECO:0000256" key="7">
    <source>
        <dbReference type="SAM" id="MobiDB-lite"/>
    </source>
</evidence>
<gene>
    <name evidence="12" type="ORF">VVD49_12320</name>
</gene>
<feature type="transmembrane region" description="Helical" evidence="8">
    <location>
        <begin position="461"/>
        <end position="482"/>
    </location>
</feature>
<dbReference type="InterPro" id="IPR023408">
    <property type="entry name" value="MscS_beta-dom_sf"/>
</dbReference>
<dbReference type="PANTHER" id="PTHR30347:SF1">
    <property type="entry name" value="MECHANOSENSITIVE CHANNEL MSCK"/>
    <property type="match status" value="1"/>
</dbReference>
<feature type="region of interest" description="Disordered" evidence="7">
    <location>
        <begin position="816"/>
        <end position="842"/>
    </location>
</feature>
<comment type="similarity">
    <text evidence="2">Belongs to the MscS (TC 1.A.23) family.</text>
</comment>
<evidence type="ECO:0000256" key="8">
    <source>
        <dbReference type="SAM" id="Phobius"/>
    </source>
</evidence>
<dbReference type="InterPro" id="IPR010920">
    <property type="entry name" value="LSM_dom_sf"/>
</dbReference>
<feature type="signal peptide" evidence="9">
    <location>
        <begin position="1"/>
        <end position="27"/>
    </location>
</feature>
<keyword evidence="6 8" id="KW-0472">Membrane</keyword>
<evidence type="ECO:0000256" key="5">
    <source>
        <dbReference type="ARBA" id="ARBA00022989"/>
    </source>
</evidence>
<feature type="compositionally biased region" description="Polar residues" evidence="7">
    <location>
        <begin position="827"/>
        <end position="842"/>
    </location>
</feature>
<reference evidence="12 13" key="1">
    <citation type="submission" date="2024-01" db="EMBL/GenBank/DDBJ databases">
        <title>Uliginosibacterium soil sp. nov.</title>
        <authorList>
            <person name="Lv Y."/>
        </authorList>
    </citation>
    <scope>NUCLEOTIDE SEQUENCE [LARGE SCALE GENOMIC DNA]</scope>
    <source>
        <strain evidence="12 13">H3</strain>
    </source>
</reference>
<evidence type="ECO:0000313" key="13">
    <source>
        <dbReference type="Proteomes" id="UP001331561"/>
    </source>
</evidence>
<keyword evidence="4 8" id="KW-0812">Transmembrane</keyword>
<dbReference type="InterPro" id="IPR011014">
    <property type="entry name" value="MscS_channel_TM-2"/>
</dbReference>
<dbReference type="InterPro" id="IPR052702">
    <property type="entry name" value="MscS-like_channel"/>
</dbReference>
<feature type="domain" description="Mechanosensitive ion channel MscS" evidence="10">
    <location>
        <begin position="637"/>
        <end position="703"/>
    </location>
</feature>
<dbReference type="Gene3D" id="2.30.30.60">
    <property type="match status" value="1"/>
</dbReference>
<feature type="chain" id="PRO_5046040965" evidence="9">
    <location>
        <begin position="28"/>
        <end position="842"/>
    </location>
</feature>
<feature type="transmembrane region" description="Helical" evidence="8">
    <location>
        <begin position="387"/>
        <end position="407"/>
    </location>
</feature>
<keyword evidence="3" id="KW-1003">Cell membrane</keyword>
<dbReference type="Gene3D" id="1.10.287.1260">
    <property type="match status" value="1"/>
</dbReference>
<evidence type="ECO:0000256" key="9">
    <source>
        <dbReference type="SAM" id="SignalP"/>
    </source>
</evidence>
<keyword evidence="9" id="KW-0732">Signal</keyword>
<feature type="transmembrane region" description="Helical" evidence="8">
    <location>
        <begin position="336"/>
        <end position="355"/>
    </location>
</feature>
<comment type="subcellular location">
    <subcellularLocation>
        <location evidence="1">Cell membrane</location>
        <topology evidence="1">Multi-pass membrane protein</topology>
    </subcellularLocation>
</comment>
<feature type="transmembrane region" description="Helical" evidence="8">
    <location>
        <begin position="596"/>
        <end position="615"/>
    </location>
</feature>
<protein>
    <submittedName>
        <fullName evidence="12">Mechanosensitive ion channel domain-containing protein</fullName>
    </submittedName>
</protein>
<evidence type="ECO:0000256" key="4">
    <source>
        <dbReference type="ARBA" id="ARBA00022692"/>
    </source>
</evidence>
<comment type="caution">
    <text evidence="12">The sequence shown here is derived from an EMBL/GenBank/DDBJ whole genome shotgun (WGS) entry which is preliminary data.</text>
</comment>
<evidence type="ECO:0000256" key="3">
    <source>
        <dbReference type="ARBA" id="ARBA00022475"/>
    </source>
</evidence>
<dbReference type="InterPro" id="IPR006685">
    <property type="entry name" value="MscS_channel_2nd"/>
</dbReference>
<feature type="transmembrane region" description="Helical" evidence="8">
    <location>
        <begin position="554"/>
        <end position="575"/>
    </location>
</feature>
<dbReference type="EMBL" id="JAYXHS010000002">
    <property type="protein sequence ID" value="MEC5386514.1"/>
    <property type="molecule type" value="Genomic_DNA"/>
</dbReference>
<dbReference type="SUPFAM" id="SSF50182">
    <property type="entry name" value="Sm-like ribonucleoproteins"/>
    <property type="match status" value="1"/>
</dbReference>
<feature type="transmembrane region" description="Helical" evidence="8">
    <location>
        <begin position="362"/>
        <end position="381"/>
    </location>
</feature>
<evidence type="ECO:0000256" key="2">
    <source>
        <dbReference type="ARBA" id="ARBA00008017"/>
    </source>
</evidence>
<feature type="transmembrane region" description="Helical" evidence="8">
    <location>
        <begin position="621"/>
        <end position="643"/>
    </location>
</feature>
<feature type="transmembrane region" description="Helical" evidence="8">
    <location>
        <begin position="427"/>
        <end position="449"/>
    </location>
</feature>
<organism evidence="12 13">
    <name type="scientific">Uliginosibacterium silvisoli</name>
    <dbReference type="NCBI Taxonomy" id="3114758"/>
    <lineage>
        <taxon>Bacteria</taxon>
        <taxon>Pseudomonadati</taxon>
        <taxon>Pseudomonadota</taxon>
        <taxon>Betaproteobacteria</taxon>
        <taxon>Rhodocyclales</taxon>
        <taxon>Zoogloeaceae</taxon>
        <taxon>Uliginosibacterium</taxon>
    </lineage>
</organism>
<accession>A0ABU6K3N0</accession>
<dbReference type="SUPFAM" id="SSF82861">
    <property type="entry name" value="Mechanosensitive channel protein MscS (YggB), transmembrane region"/>
    <property type="match status" value="1"/>
</dbReference>
<keyword evidence="5 8" id="KW-1133">Transmembrane helix</keyword>
<dbReference type="RefSeq" id="WP_327599478.1">
    <property type="nucleotide sequence ID" value="NZ_JAYXHS010000002.1"/>
</dbReference>
<dbReference type="Gene3D" id="3.30.70.100">
    <property type="match status" value="1"/>
</dbReference>
<feature type="transmembrane region" description="Helical" evidence="8">
    <location>
        <begin position="311"/>
        <end position="330"/>
    </location>
</feature>
<evidence type="ECO:0000256" key="6">
    <source>
        <dbReference type="ARBA" id="ARBA00023136"/>
    </source>
</evidence>
<proteinExistence type="inferred from homology"/>
<feature type="domain" description="Mechanosensitive ion channel MscS C-terminal" evidence="11">
    <location>
        <begin position="712"/>
        <end position="794"/>
    </location>
</feature>
<evidence type="ECO:0000313" key="12">
    <source>
        <dbReference type="EMBL" id="MEC5386514.1"/>
    </source>
</evidence>
<name>A0ABU6K3N0_9RHOO</name>
<evidence type="ECO:0000256" key="1">
    <source>
        <dbReference type="ARBA" id="ARBA00004651"/>
    </source>
</evidence>
<dbReference type="Proteomes" id="UP001331561">
    <property type="component" value="Unassembled WGS sequence"/>
</dbReference>
<evidence type="ECO:0000259" key="11">
    <source>
        <dbReference type="Pfam" id="PF21082"/>
    </source>
</evidence>
<feature type="transmembrane region" description="Helical" evidence="8">
    <location>
        <begin position="272"/>
        <end position="291"/>
    </location>
</feature>
<dbReference type="Pfam" id="PF21082">
    <property type="entry name" value="MS_channel_3rd"/>
    <property type="match status" value="1"/>
</dbReference>
<dbReference type="InterPro" id="IPR049278">
    <property type="entry name" value="MS_channel_C"/>
</dbReference>
<dbReference type="InterPro" id="IPR011066">
    <property type="entry name" value="MscS_channel_C_sf"/>
</dbReference>
<dbReference type="PANTHER" id="PTHR30347">
    <property type="entry name" value="POTASSIUM CHANNEL RELATED"/>
    <property type="match status" value="1"/>
</dbReference>
<sequence>MTRSAPQLWRSALLVVLAALFTTWGLAANAQASSSSTMAAEPKNAAIVAIPITDILNRADDDERELARAARKAREPNASARLSTTLDGISRSVDEKLAAFHSDELRSLPVMRLESLERHWEFDARRIERLQLELRQASQPYSDIMAELSRRQGEWEATQASPWVSGLPEALGRRIPAMLTDIAAAEKSLSAPLSQLIELGHRASAVSARIQSNRAEVAAAIENIDQRLLRIDAPPLWAATPTQAIGRDSVQSIEKGLDIEARFSREYGRNAGAVRGVRLLQGLLLLLLLWLAWRHRRQPAPAGSDDSAMLVLRRPLSSWVLLAMLAVMVFEADAPLLVSEAAMLIALVPVLRLLPRHSLRTLGVWPYVAIGLYLLNHLGFLVMDSSYFYRLFQLGMASLTLVITLWLLWRRRGQMEAEPLRIWVRRLAWVCVTLLSVSIVSNVFGNVSLAETLARGVIDSAYLGLLLHAGLTVGTALLRSALAQPAVAGLPFLRTHAAELLRQLQRVLTLTSVLFWVIYSMDRFRVLRPVQSILADVFGRDFEIGKISISLGNVVIFGLSVLVAAWVAGFIRLILRDEVLARMSLPRGVSNSVASLSYYAVLILGFLVALSAAGFQVSQLAIVFGALGVGIGFGLQNIVANFVSGLVLMFERPIQPGDVIDITGVSGEVRQIGMRATLIRTFDGADVVVPNGSLLAGNLTNWTLMDNKRRFEVAVNVAYGSDPVQVLELLSGVARDTPGVASDPAANALMIGYGNSALNFVVRAWTYDFDNWTAIRSELFTRVLRALDEAGIEIPYIQYDLHLRSISEEAGSVLNEAAPARHGAGQRVSSQSPMPPASSGQD</sequence>
<keyword evidence="13" id="KW-1185">Reference proteome</keyword>
<evidence type="ECO:0000259" key="10">
    <source>
        <dbReference type="Pfam" id="PF00924"/>
    </source>
</evidence>